<organism evidence="2 3">
    <name type="scientific">Strigamia maritima</name>
    <name type="common">European centipede</name>
    <name type="synonym">Geophilus maritimus</name>
    <dbReference type="NCBI Taxonomy" id="126957"/>
    <lineage>
        <taxon>Eukaryota</taxon>
        <taxon>Metazoa</taxon>
        <taxon>Ecdysozoa</taxon>
        <taxon>Arthropoda</taxon>
        <taxon>Myriapoda</taxon>
        <taxon>Chilopoda</taxon>
        <taxon>Pleurostigmophora</taxon>
        <taxon>Geophilomorpha</taxon>
        <taxon>Linotaeniidae</taxon>
        <taxon>Strigamia</taxon>
    </lineage>
</organism>
<evidence type="ECO:0000313" key="3">
    <source>
        <dbReference type="Proteomes" id="UP000014500"/>
    </source>
</evidence>
<sequence>MASEPKKGCLAKALCYPVVVFSQCLNPPRLSQDSILYWYIPFAGGASYTAFSIHIFNPKSLASLFPNGNHMVANMLLFNTHLGAGLYLFNRRHLALAPTHYRLMYSVYGAVIFNFGSILLWALSKVVLPENAWVRGSCAVSASLAMLLIGREYVNYVDSKIKK</sequence>
<dbReference type="PANTHER" id="PTHR38640:SF1">
    <property type="entry name" value="GEO09659P1"/>
    <property type="match status" value="1"/>
</dbReference>
<reference evidence="2" key="2">
    <citation type="submission" date="2015-02" db="UniProtKB">
        <authorList>
            <consortium name="EnsemblMetazoa"/>
        </authorList>
    </citation>
    <scope>IDENTIFICATION</scope>
</reference>
<evidence type="ECO:0000256" key="1">
    <source>
        <dbReference type="SAM" id="Phobius"/>
    </source>
</evidence>
<evidence type="ECO:0000313" key="2">
    <source>
        <dbReference type="EnsemblMetazoa" id="SMAR006015-PA"/>
    </source>
</evidence>
<accession>T1IXS2</accession>
<reference evidence="3" key="1">
    <citation type="submission" date="2011-05" db="EMBL/GenBank/DDBJ databases">
        <authorList>
            <person name="Richards S.R."/>
            <person name="Qu J."/>
            <person name="Jiang H."/>
            <person name="Jhangiani S.N."/>
            <person name="Agravi P."/>
            <person name="Goodspeed R."/>
            <person name="Gross S."/>
            <person name="Mandapat C."/>
            <person name="Jackson L."/>
            <person name="Mathew T."/>
            <person name="Pu L."/>
            <person name="Thornton R."/>
            <person name="Saada N."/>
            <person name="Wilczek-Boney K.B."/>
            <person name="Lee S."/>
            <person name="Kovar C."/>
            <person name="Wu Y."/>
            <person name="Scherer S.E."/>
            <person name="Worley K.C."/>
            <person name="Muzny D.M."/>
            <person name="Gibbs R."/>
        </authorList>
    </citation>
    <scope>NUCLEOTIDE SEQUENCE</scope>
    <source>
        <strain evidence="3">Brora</strain>
    </source>
</reference>
<dbReference type="eggNOG" id="ENOG502S1JF">
    <property type="taxonomic scope" value="Eukaryota"/>
</dbReference>
<feature type="transmembrane region" description="Helical" evidence="1">
    <location>
        <begin position="133"/>
        <end position="154"/>
    </location>
</feature>
<keyword evidence="1" id="KW-1133">Transmembrane helix</keyword>
<dbReference type="OMA" id="SYIYTRE"/>
<dbReference type="EnsemblMetazoa" id="SMAR006015-RA">
    <property type="protein sequence ID" value="SMAR006015-PA"/>
    <property type="gene ID" value="SMAR006015"/>
</dbReference>
<feature type="transmembrane region" description="Helical" evidence="1">
    <location>
        <begin position="101"/>
        <end position="121"/>
    </location>
</feature>
<dbReference type="EMBL" id="JH431661">
    <property type="status" value="NOT_ANNOTATED_CDS"/>
    <property type="molecule type" value="Genomic_DNA"/>
</dbReference>
<dbReference type="PANTHER" id="PTHR38640">
    <property type="entry name" value="GEO09659P1"/>
    <property type="match status" value="1"/>
</dbReference>
<keyword evidence="1" id="KW-0812">Transmembrane</keyword>
<feature type="transmembrane region" description="Helical" evidence="1">
    <location>
        <begin position="71"/>
        <end position="89"/>
    </location>
</feature>
<dbReference type="AlphaFoldDB" id="T1IXS2"/>
<dbReference type="HOGENOM" id="CLU_125651_1_0_1"/>
<dbReference type="PhylomeDB" id="T1IXS2"/>
<proteinExistence type="predicted"/>
<protein>
    <submittedName>
        <fullName evidence="2">Uncharacterized protein</fullName>
    </submittedName>
</protein>
<keyword evidence="1" id="KW-0472">Membrane</keyword>
<name>T1IXS2_STRMM</name>
<feature type="transmembrane region" description="Helical" evidence="1">
    <location>
        <begin position="36"/>
        <end position="56"/>
    </location>
</feature>
<dbReference type="Proteomes" id="UP000014500">
    <property type="component" value="Unassembled WGS sequence"/>
</dbReference>
<keyword evidence="3" id="KW-1185">Reference proteome</keyword>